<dbReference type="PANTHER" id="PTHR43156">
    <property type="entry name" value="STAGE II SPORULATION PROTEIN E-RELATED"/>
    <property type="match status" value="1"/>
</dbReference>
<dbReference type="Gene3D" id="2.30.42.10">
    <property type="match status" value="2"/>
</dbReference>
<dbReference type="Pfam" id="PF17820">
    <property type="entry name" value="PDZ_6"/>
    <property type="match status" value="1"/>
</dbReference>
<keyword evidence="2" id="KW-0812">Transmembrane</keyword>
<dbReference type="InterPro" id="IPR036457">
    <property type="entry name" value="PPM-type-like_dom_sf"/>
</dbReference>
<organism evidence="4 5">
    <name type="scientific">Sulfidibacter corallicola</name>
    <dbReference type="NCBI Taxonomy" id="2818388"/>
    <lineage>
        <taxon>Bacteria</taxon>
        <taxon>Pseudomonadati</taxon>
        <taxon>Acidobacteriota</taxon>
        <taxon>Holophagae</taxon>
        <taxon>Acanthopleuribacterales</taxon>
        <taxon>Acanthopleuribacteraceae</taxon>
        <taxon>Sulfidibacter</taxon>
    </lineage>
</organism>
<feature type="transmembrane region" description="Helical" evidence="2">
    <location>
        <begin position="367"/>
        <end position="389"/>
    </location>
</feature>
<dbReference type="GO" id="GO:0016791">
    <property type="term" value="F:phosphatase activity"/>
    <property type="evidence" value="ECO:0007669"/>
    <property type="project" value="TreeGrafter"/>
</dbReference>
<feature type="transmembrane region" description="Helical" evidence="2">
    <location>
        <begin position="488"/>
        <end position="509"/>
    </location>
</feature>
<gene>
    <name evidence="4" type="ORF">J3U87_06825</name>
</gene>
<feature type="transmembrane region" description="Helical" evidence="2">
    <location>
        <begin position="283"/>
        <end position="300"/>
    </location>
</feature>
<dbReference type="InterPro" id="IPR036034">
    <property type="entry name" value="PDZ_sf"/>
</dbReference>
<evidence type="ECO:0000256" key="1">
    <source>
        <dbReference type="ARBA" id="ARBA00022801"/>
    </source>
</evidence>
<feature type="transmembrane region" description="Helical" evidence="2">
    <location>
        <begin position="435"/>
        <end position="455"/>
    </location>
</feature>
<dbReference type="SUPFAM" id="SSF55781">
    <property type="entry name" value="GAF domain-like"/>
    <property type="match status" value="1"/>
</dbReference>
<dbReference type="InterPro" id="IPR003018">
    <property type="entry name" value="GAF"/>
</dbReference>
<dbReference type="InterPro" id="IPR029016">
    <property type="entry name" value="GAF-like_dom_sf"/>
</dbReference>
<dbReference type="Gene3D" id="3.60.40.10">
    <property type="entry name" value="PPM-type phosphatase domain"/>
    <property type="match status" value="1"/>
</dbReference>
<protein>
    <submittedName>
        <fullName evidence="4">SpoIIE family protein phosphatase</fullName>
    </submittedName>
</protein>
<proteinExistence type="predicted"/>
<dbReference type="AlphaFoldDB" id="A0A8A4TSZ6"/>
<dbReference type="EMBL" id="CP071793">
    <property type="protein sequence ID" value="QTD52172.1"/>
    <property type="molecule type" value="Genomic_DNA"/>
</dbReference>
<evidence type="ECO:0000259" key="3">
    <source>
        <dbReference type="PROSITE" id="PS50106"/>
    </source>
</evidence>
<dbReference type="PROSITE" id="PS50106">
    <property type="entry name" value="PDZ"/>
    <property type="match status" value="1"/>
</dbReference>
<keyword evidence="2" id="KW-1133">Transmembrane helix</keyword>
<reference evidence="4" key="1">
    <citation type="submission" date="2021-03" db="EMBL/GenBank/DDBJ databases">
        <title>Acanthopleuribacteraceae sp. M133.</title>
        <authorList>
            <person name="Wang G."/>
        </authorList>
    </citation>
    <scope>NUCLEOTIDE SEQUENCE</scope>
    <source>
        <strain evidence="4">M133</strain>
    </source>
</reference>
<keyword evidence="2" id="KW-0472">Membrane</keyword>
<evidence type="ECO:0000256" key="2">
    <source>
        <dbReference type="SAM" id="Phobius"/>
    </source>
</evidence>
<feature type="transmembrane region" description="Helical" evidence="2">
    <location>
        <begin position="395"/>
        <end position="414"/>
    </location>
</feature>
<dbReference type="KEGG" id="scor:J3U87_06825"/>
<dbReference type="SMART" id="SM00065">
    <property type="entry name" value="GAF"/>
    <property type="match status" value="1"/>
</dbReference>
<dbReference type="Proteomes" id="UP000663929">
    <property type="component" value="Chromosome"/>
</dbReference>
<dbReference type="InterPro" id="IPR001932">
    <property type="entry name" value="PPM-type_phosphatase-like_dom"/>
</dbReference>
<feature type="transmembrane region" description="Helical" evidence="2">
    <location>
        <begin position="312"/>
        <end position="330"/>
    </location>
</feature>
<dbReference type="InterPro" id="IPR001478">
    <property type="entry name" value="PDZ"/>
</dbReference>
<keyword evidence="5" id="KW-1185">Reference proteome</keyword>
<feature type="transmembrane region" description="Helical" evidence="2">
    <location>
        <begin position="246"/>
        <end position="263"/>
    </location>
</feature>
<feature type="domain" description="PDZ" evidence="3">
    <location>
        <begin position="110"/>
        <end position="181"/>
    </location>
</feature>
<keyword evidence="1" id="KW-0378">Hydrolase</keyword>
<dbReference type="SUPFAM" id="SSF50156">
    <property type="entry name" value="PDZ domain-like"/>
    <property type="match status" value="2"/>
</dbReference>
<sequence>MKSPTQRLWTFWISFSLLVLFLLPVALKNTYNKLNSGIDHNLFAMALGRIMVTAPVQAKARQSSLELFGAEHSKGIQVGDLLLSVNGERVKTSRDAYFALAKLKSWQIVRLNIQRTRKYRYVVAFDARVGDLPREFIRDIPPSVYVYHILEGGASDRAGIQTGDLIHRINGEEIRDEAHADFLVRRTLAGEVVDYDLLRGLDPFTAQVKMARLNIVFSDILFFLCGFAWIAAGLLLAFWRGRLRAARPLAFGFFLIGFSLLLFPSRDHLDHGFLRSLRRLTLWPAFYLGIAALFHASYYFPRERRDMLRVTLLRYICYPIAVIAAAVAVARWNLETLLFTLPAMFLLHLAVRFWFRSGSTSEHARLEAPIVWTGLTGAGLVFFAVSWGRGLPREILVLLPVLVSVALLGAYLYTIGRHRLLGVSIGLVTQYSLMATLWMGLVVLGFGSVLNWFAAGMVDLPNVRLTSSFIEVTDEPVSLGVQSHGRNLILMFFAITLSALFFYVGRLGLAGIRRRFHRTDYNLHKAASDLSELMTRVVSLEELTCGMVSRMAEHMNVKRMGLLVYRDEGHLACLQSIGLARDAALDLPEAEYRSLHQALRTCRSELCVDYLDAAVKQRLTDQGFKYVFPIHSKERFLGCVVVGEKRSEATYRPRDFSFLSTTARQAAVAIENAFLYEQVSVQERWKHELALARQIQVSSLPQQEPEVVGLDVAGASHPAHEVGGDYYGYFQEGDSVLSVFVGDVSGKGTSAALYMSKLQGVLATLATETLSPREMFDKANPILSRELDKGSFISALGVRFDSVTRRFTVARAGHQPLLWYRAQFNEVVQIKPDGLALGLDHGPLFDQVMTEKFGHYSVDDVFLLISDGIDEASDREHQTFGLDRVMHILKHHHDLRASEMRDLILSEVEQFAGGLDRADDQTVVVVRATGVSKTEEAPTHVGVDAAVSDGQ</sequence>
<evidence type="ECO:0000313" key="5">
    <source>
        <dbReference type="Proteomes" id="UP000663929"/>
    </source>
</evidence>
<dbReference type="Pfam" id="PF13185">
    <property type="entry name" value="GAF_2"/>
    <property type="match status" value="1"/>
</dbReference>
<dbReference type="SMART" id="SM00228">
    <property type="entry name" value="PDZ"/>
    <property type="match status" value="2"/>
</dbReference>
<dbReference type="Pfam" id="PF07228">
    <property type="entry name" value="SpoIIE"/>
    <property type="match status" value="1"/>
</dbReference>
<dbReference type="SUPFAM" id="SSF81606">
    <property type="entry name" value="PP2C-like"/>
    <property type="match status" value="1"/>
</dbReference>
<dbReference type="PANTHER" id="PTHR43156:SF2">
    <property type="entry name" value="STAGE II SPORULATION PROTEIN E"/>
    <property type="match status" value="1"/>
</dbReference>
<feature type="transmembrane region" description="Helical" evidence="2">
    <location>
        <begin position="220"/>
        <end position="239"/>
    </location>
</feature>
<dbReference type="InterPro" id="IPR052016">
    <property type="entry name" value="Bact_Sigma-Reg"/>
</dbReference>
<dbReference type="RefSeq" id="WP_237382281.1">
    <property type="nucleotide sequence ID" value="NZ_CP071793.1"/>
</dbReference>
<accession>A0A8A4TSZ6</accession>
<name>A0A8A4TSZ6_SULCO</name>
<dbReference type="SMART" id="SM00331">
    <property type="entry name" value="PP2C_SIG"/>
    <property type="match status" value="1"/>
</dbReference>
<dbReference type="InterPro" id="IPR041489">
    <property type="entry name" value="PDZ_6"/>
</dbReference>
<dbReference type="Gene3D" id="3.30.450.40">
    <property type="match status" value="1"/>
</dbReference>
<evidence type="ECO:0000313" key="4">
    <source>
        <dbReference type="EMBL" id="QTD52172.1"/>
    </source>
</evidence>